<keyword evidence="1" id="KW-1133">Transmembrane helix</keyword>
<dbReference type="Proteomes" id="UP000311919">
    <property type="component" value="Unassembled WGS sequence"/>
</dbReference>
<gene>
    <name evidence="2" type="ORF">EWB00_007891</name>
</gene>
<proteinExistence type="predicted"/>
<protein>
    <recommendedName>
        <fullName evidence="4">WD repeat-containing protein</fullName>
    </recommendedName>
</protein>
<dbReference type="PANTHER" id="PTHR45532:SF1">
    <property type="entry name" value="WD REPEAT-CONTAINING PROTEIN 97"/>
    <property type="match status" value="1"/>
</dbReference>
<feature type="transmembrane region" description="Helical" evidence="1">
    <location>
        <begin position="549"/>
        <end position="570"/>
    </location>
</feature>
<sequence>YRWRLLREKLLHHRSYTYKQPTMYLNNDRIFGYNLIKRSKYFHSVPIDQVIHLPKKEERIVVITSASIRFYDLREFKLTNEVILTKNKNALGTNFEQSFTRLAYASKIDIFIGWRPGGNTLWPLSRENLNYIGFPSTIKNKLIGVFSNSNSGTIISLELKSFNSQPDDCYWILFARHWQFQFTKIQLIPNRNYSQDCRLIVGWKYSAWLRCIQCDKHFSSIDYNGNYDDDDNEKLLESVNFQMFQKSAITHNSQITAVLFFSPLKILITGDACGTIKTWNMEQVQLTILHGHLGEIIHFSIHRWDLIRPHDFYSISPSFISISKDGLLKCWQFWQSNYAYSVDNSLKSFNLSEIISNYKTIHTTINEVDSRQTLMNLYSKVMSKTNCSLNTVHTIHDVIMNSNTGDIVLVGVHKNYDTCNIQQKCQEEYYMEHWTLSEPCSPLAEFPQIVKHISFMRLNDLYEMVTPEAYKSYSSTKCQNDNSINIAIVICEGKPGSVHLLSTLNGSILTSAICNDTIEDAVWHWMLEKLYVLQSNGTIAVFSTIVDRAAYFLCGHHLIIMQFIVVHFYFTQYTARTILNYF</sequence>
<evidence type="ECO:0000313" key="3">
    <source>
        <dbReference type="Proteomes" id="UP000311919"/>
    </source>
</evidence>
<dbReference type="STRING" id="6182.A0A4Z2CSG2"/>
<dbReference type="InterPro" id="IPR015943">
    <property type="entry name" value="WD40/YVTN_repeat-like_dom_sf"/>
</dbReference>
<keyword evidence="1" id="KW-0472">Membrane</keyword>
<feature type="non-terminal residue" evidence="2">
    <location>
        <position position="1"/>
    </location>
</feature>
<organism evidence="2 3">
    <name type="scientific">Schistosoma japonicum</name>
    <name type="common">Blood fluke</name>
    <dbReference type="NCBI Taxonomy" id="6182"/>
    <lineage>
        <taxon>Eukaryota</taxon>
        <taxon>Metazoa</taxon>
        <taxon>Spiralia</taxon>
        <taxon>Lophotrochozoa</taxon>
        <taxon>Platyhelminthes</taxon>
        <taxon>Trematoda</taxon>
        <taxon>Digenea</taxon>
        <taxon>Strigeidida</taxon>
        <taxon>Schistosomatoidea</taxon>
        <taxon>Schistosomatidae</taxon>
        <taxon>Schistosoma</taxon>
    </lineage>
</organism>
<comment type="caution">
    <text evidence="2">The sequence shown here is derived from an EMBL/GenBank/DDBJ whole genome shotgun (WGS) entry which is preliminary data.</text>
</comment>
<keyword evidence="1" id="KW-0812">Transmembrane</keyword>
<evidence type="ECO:0008006" key="4">
    <source>
        <dbReference type="Google" id="ProtNLM"/>
    </source>
</evidence>
<dbReference type="OrthoDB" id="6259714at2759"/>
<dbReference type="SUPFAM" id="SSF50978">
    <property type="entry name" value="WD40 repeat-like"/>
    <property type="match status" value="1"/>
</dbReference>
<dbReference type="InterPro" id="IPR036322">
    <property type="entry name" value="WD40_repeat_dom_sf"/>
</dbReference>
<dbReference type="AlphaFoldDB" id="A0A4Z2CSG2"/>
<accession>A0A4Z2CSG2</accession>
<dbReference type="PANTHER" id="PTHR45532">
    <property type="entry name" value="WD REPEAT-CONTAINING PROTEIN 97"/>
    <property type="match status" value="1"/>
</dbReference>
<evidence type="ECO:0000313" key="2">
    <source>
        <dbReference type="EMBL" id="TNN07176.1"/>
    </source>
</evidence>
<dbReference type="EMBL" id="SKCS01000437">
    <property type="protein sequence ID" value="TNN07176.1"/>
    <property type="molecule type" value="Genomic_DNA"/>
</dbReference>
<keyword evidence="3" id="KW-1185">Reference proteome</keyword>
<reference evidence="2 3" key="1">
    <citation type="submission" date="2019-03" db="EMBL/GenBank/DDBJ databases">
        <title>An improved genome assembly of the fluke Schistosoma japonicum.</title>
        <authorList>
            <person name="Hu W."/>
            <person name="Luo F."/>
            <person name="Yin M."/>
            <person name="Mo X."/>
            <person name="Sun C."/>
            <person name="Wu Q."/>
            <person name="Zhu B."/>
            <person name="Xiang M."/>
            <person name="Wang J."/>
            <person name="Wang Y."/>
            <person name="Zhang T."/>
            <person name="Xu B."/>
            <person name="Zheng H."/>
            <person name="Feng Z."/>
        </authorList>
    </citation>
    <scope>NUCLEOTIDE SEQUENCE [LARGE SCALE GENOMIC DNA]</scope>
    <source>
        <strain evidence="2">HuSjv2</strain>
        <tissue evidence="2">Worms</tissue>
    </source>
</reference>
<name>A0A4Z2CSG2_SCHJA</name>
<dbReference type="Gene3D" id="2.130.10.10">
    <property type="entry name" value="YVTN repeat-like/Quinoprotein amine dehydrogenase"/>
    <property type="match status" value="1"/>
</dbReference>
<evidence type="ECO:0000256" key="1">
    <source>
        <dbReference type="SAM" id="Phobius"/>
    </source>
</evidence>